<name>A0ABY5ZBG1_9ACTN</name>
<feature type="transmembrane region" description="Helical" evidence="8">
    <location>
        <begin position="82"/>
        <end position="100"/>
    </location>
</feature>
<feature type="transmembrane region" description="Helical" evidence="8">
    <location>
        <begin position="355"/>
        <end position="373"/>
    </location>
</feature>
<dbReference type="Pfam" id="PF09594">
    <property type="entry name" value="GT87"/>
    <property type="match status" value="1"/>
</dbReference>
<organism evidence="9 10">
    <name type="scientific">Dactylosporangium roseum</name>
    <dbReference type="NCBI Taxonomy" id="47989"/>
    <lineage>
        <taxon>Bacteria</taxon>
        <taxon>Bacillati</taxon>
        <taxon>Actinomycetota</taxon>
        <taxon>Actinomycetes</taxon>
        <taxon>Micromonosporales</taxon>
        <taxon>Micromonosporaceae</taxon>
        <taxon>Dactylosporangium</taxon>
    </lineage>
</organism>
<keyword evidence="5 8" id="KW-1133">Transmembrane helix</keyword>
<feature type="transmembrane region" description="Helical" evidence="8">
    <location>
        <begin position="6"/>
        <end position="25"/>
    </location>
</feature>
<keyword evidence="4 8" id="KW-0812">Transmembrane</keyword>
<dbReference type="InterPro" id="IPR018584">
    <property type="entry name" value="GT87"/>
</dbReference>
<reference evidence="9" key="1">
    <citation type="submission" date="2021-04" db="EMBL/GenBank/DDBJ databases">
        <title>Biosynthetic gene clusters of Dactylosporangioum roseum.</title>
        <authorList>
            <person name="Hartkoorn R.C."/>
            <person name="Beaudoing E."/>
            <person name="Hot D."/>
            <person name="Moureu S."/>
        </authorList>
    </citation>
    <scope>NUCLEOTIDE SEQUENCE</scope>
    <source>
        <strain evidence="9">NRRL B-16295</strain>
    </source>
</reference>
<dbReference type="Proteomes" id="UP001058271">
    <property type="component" value="Chromosome"/>
</dbReference>
<keyword evidence="3" id="KW-0808">Transferase</keyword>
<evidence type="ECO:0000256" key="7">
    <source>
        <dbReference type="ARBA" id="ARBA00024033"/>
    </source>
</evidence>
<feature type="transmembrane region" description="Helical" evidence="8">
    <location>
        <begin position="159"/>
        <end position="180"/>
    </location>
</feature>
<feature type="transmembrane region" description="Helical" evidence="8">
    <location>
        <begin position="106"/>
        <end position="124"/>
    </location>
</feature>
<protein>
    <submittedName>
        <fullName evidence="9">DUF2029 domain-containing protein</fullName>
    </submittedName>
</protein>
<evidence type="ECO:0000256" key="6">
    <source>
        <dbReference type="ARBA" id="ARBA00023136"/>
    </source>
</evidence>
<feature type="transmembrane region" description="Helical" evidence="8">
    <location>
        <begin position="277"/>
        <end position="295"/>
    </location>
</feature>
<sequence>MLERRAVATWSVFGIVAAVSSVLVMRRPIAQRLSDLHIYYGAAETVNTGDPLYGYVAENGGPFTYPPFAVLLFRPLTLLPEGAVQLLWLALTCAAVVVIARSVGRGLGLGPLAVAGMACALLVSAPVQSNLRFGQVSIFIVLLALVDAMGLLPERYRGILVGVAAAIKLTPLLFVGYFLITGRYKDAARAAGAFAGCGLLAAALLPADSWAYWSGTMLETSRIGNLASLGNQSVHGMLMRAGVSPAVLPFVWAGLIAVVCGAAMLRACRLHRYGEHVRAAVLVGCATVAASPVSWTHHQVWTVLAAMLLIATDGVWRRAAGVVLLVVMTLSLGAVLRGVSTYPGWQFLLENARSIGLVAVCLAGFGGAAVVTVRRSRAWLRPVTAVAVALTVIALLPLPAGADPTFKAYSASDLANPRYFYFSADPLPGEPVRFLVRREKTKVRVNGVAGAEVARLRYRSAPGGLSRTVPLLDLEPGVRTFSFRSANLAHGRLDALAPDGRVVATFTGFERS</sequence>
<gene>
    <name evidence="9" type="ORF">Drose_08800</name>
</gene>
<dbReference type="RefSeq" id="WP_260727686.1">
    <property type="nucleotide sequence ID" value="NZ_BAAABS010000033.1"/>
</dbReference>
<evidence type="ECO:0000313" key="10">
    <source>
        <dbReference type="Proteomes" id="UP001058271"/>
    </source>
</evidence>
<feature type="transmembrane region" description="Helical" evidence="8">
    <location>
        <begin position="246"/>
        <end position="265"/>
    </location>
</feature>
<keyword evidence="6 8" id="KW-0472">Membrane</keyword>
<comment type="similarity">
    <text evidence="7">Belongs to the glycosyltransferase 87 family.</text>
</comment>
<feature type="transmembrane region" description="Helical" evidence="8">
    <location>
        <begin position="192"/>
        <end position="213"/>
    </location>
</feature>
<feature type="transmembrane region" description="Helical" evidence="8">
    <location>
        <begin position="136"/>
        <end position="153"/>
    </location>
</feature>
<evidence type="ECO:0000256" key="5">
    <source>
        <dbReference type="ARBA" id="ARBA00022989"/>
    </source>
</evidence>
<feature type="transmembrane region" description="Helical" evidence="8">
    <location>
        <begin position="379"/>
        <end position="398"/>
    </location>
</feature>
<evidence type="ECO:0000256" key="8">
    <source>
        <dbReference type="SAM" id="Phobius"/>
    </source>
</evidence>
<evidence type="ECO:0000256" key="2">
    <source>
        <dbReference type="ARBA" id="ARBA00022475"/>
    </source>
</evidence>
<evidence type="ECO:0000256" key="4">
    <source>
        <dbReference type="ARBA" id="ARBA00022692"/>
    </source>
</evidence>
<keyword evidence="10" id="KW-1185">Reference proteome</keyword>
<keyword evidence="2" id="KW-1003">Cell membrane</keyword>
<proteinExistence type="inferred from homology"/>
<evidence type="ECO:0000256" key="3">
    <source>
        <dbReference type="ARBA" id="ARBA00022679"/>
    </source>
</evidence>
<comment type="subcellular location">
    <subcellularLocation>
        <location evidence="1">Cell membrane</location>
        <topology evidence="1">Multi-pass membrane protein</topology>
    </subcellularLocation>
</comment>
<dbReference type="EMBL" id="CP073721">
    <property type="protein sequence ID" value="UWZ38325.1"/>
    <property type="molecule type" value="Genomic_DNA"/>
</dbReference>
<evidence type="ECO:0000313" key="9">
    <source>
        <dbReference type="EMBL" id="UWZ38325.1"/>
    </source>
</evidence>
<evidence type="ECO:0000256" key="1">
    <source>
        <dbReference type="ARBA" id="ARBA00004651"/>
    </source>
</evidence>
<accession>A0ABY5ZBG1</accession>
<feature type="transmembrane region" description="Helical" evidence="8">
    <location>
        <begin position="315"/>
        <end position="335"/>
    </location>
</feature>